<dbReference type="InterPro" id="IPR045865">
    <property type="entry name" value="ACT-like_dom_sf"/>
</dbReference>
<protein>
    <submittedName>
        <fullName evidence="2">Uncharacterized protein</fullName>
    </submittedName>
</protein>
<accession>A0A1E5V8X1</accession>
<dbReference type="AlphaFoldDB" id="A0A1E5V8X1"/>
<feature type="compositionally biased region" description="Pro residues" evidence="1">
    <location>
        <begin position="1"/>
        <end position="15"/>
    </location>
</feature>
<dbReference type="Proteomes" id="UP000095767">
    <property type="component" value="Unassembled WGS sequence"/>
</dbReference>
<feature type="compositionally biased region" description="Basic and acidic residues" evidence="1">
    <location>
        <begin position="16"/>
        <end position="25"/>
    </location>
</feature>
<feature type="region of interest" description="Disordered" evidence="1">
    <location>
        <begin position="1"/>
        <end position="39"/>
    </location>
</feature>
<comment type="caution">
    <text evidence="2">The sequence shown here is derived from an EMBL/GenBank/DDBJ whole genome shotgun (WGS) entry which is preliminary data.</text>
</comment>
<proteinExistence type="predicted"/>
<name>A0A1E5V8X1_9POAL</name>
<sequence>MPAPMAPPPAEQPPPRAEEQQHREQGSPCPPPPHPDLPDLTGLLAEVGLNIRQAHVYTTIDGFCLGIFVVDGWETELILQLFMQDAEELIAKIKEKLALRSHRIKDKAADQQKISGTMMWQGLGEELEEVLSLALRLVEVVLASTLMEKVLMAWHIEKPLAAELLKVVLASSLMDKGLDTEELIPSIKKTLALRSV</sequence>
<dbReference type="SUPFAM" id="SSF55021">
    <property type="entry name" value="ACT-like"/>
    <property type="match status" value="1"/>
</dbReference>
<evidence type="ECO:0000256" key="1">
    <source>
        <dbReference type="SAM" id="MobiDB-lite"/>
    </source>
</evidence>
<evidence type="ECO:0000313" key="3">
    <source>
        <dbReference type="Proteomes" id="UP000095767"/>
    </source>
</evidence>
<gene>
    <name evidence="2" type="ORF">BAE44_0017373</name>
</gene>
<evidence type="ECO:0000313" key="2">
    <source>
        <dbReference type="EMBL" id="OEL21610.1"/>
    </source>
</evidence>
<dbReference type="EMBL" id="LWDX02047532">
    <property type="protein sequence ID" value="OEL21610.1"/>
    <property type="molecule type" value="Genomic_DNA"/>
</dbReference>
<reference evidence="2 3" key="1">
    <citation type="submission" date="2016-09" db="EMBL/GenBank/DDBJ databases">
        <title>The draft genome of Dichanthelium oligosanthes: A C3 panicoid grass species.</title>
        <authorList>
            <person name="Studer A.J."/>
            <person name="Schnable J.C."/>
            <person name="Brutnell T.P."/>
        </authorList>
    </citation>
    <scope>NUCLEOTIDE SEQUENCE [LARGE SCALE GENOMIC DNA]</scope>
    <source>
        <strain evidence="3">cv. Kellogg 1175</strain>
        <tissue evidence="2">Leaf</tissue>
    </source>
</reference>
<organism evidence="2 3">
    <name type="scientific">Dichanthelium oligosanthes</name>
    <dbReference type="NCBI Taxonomy" id="888268"/>
    <lineage>
        <taxon>Eukaryota</taxon>
        <taxon>Viridiplantae</taxon>
        <taxon>Streptophyta</taxon>
        <taxon>Embryophyta</taxon>
        <taxon>Tracheophyta</taxon>
        <taxon>Spermatophyta</taxon>
        <taxon>Magnoliopsida</taxon>
        <taxon>Liliopsida</taxon>
        <taxon>Poales</taxon>
        <taxon>Poaceae</taxon>
        <taxon>PACMAD clade</taxon>
        <taxon>Panicoideae</taxon>
        <taxon>Panicodae</taxon>
        <taxon>Paniceae</taxon>
        <taxon>Dichantheliinae</taxon>
        <taxon>Dichanthelium</taxon>
    </lineage>
</organism>
<keyword evidence="3" id="KW-1185">Reference proteome</keyword>
<dbReference type="STRING" id="888268.A0A1E5V8X1"/>
<dbReference type="OrthoDB" id="784063at2759"/>